<evidence type="ECO:0000313" key="1">
    <source>
        <dbReference type="EMBL" id="KAA0058994.1"/>
    </source>
</evidence>
<sequence>MSPFWFSKEPVILAIQAHQVIYLEDLKNGANWNIQVVQNKCRWDVPEVEDVENEQLNVLKIVVGHHVDEHVKDNTLCRPDFDPAMVERLIVHHFVNDFIKDDDEQLSIQRRTSDDD</sequence>
<dbReference type="EMBL" id="SSTE01006607">
    <property type="protein sequence ID" value="KAA0058994.1"/>
    <property type="molecule type" value="Genomic_DNA"/>
</dbReference>
<gene>
    <name evidence="2" type="ORF">E5676_scaffold416G00470</name>
    <name evidence="1" type="ORF">E6C27_scaffold233G00090</name>
</gene>
<organism evidence="2 4">
    <name type="scientific">Cucumis melo var. makuwa</name>
    <name type="common">Oriental melon</name>
    <dbReference type="NCBI Taxonomy" id="1194695"/>
    <lineage>
        <taxon>Eukaryota</taxon>
        <taxon>Viridiplantae</taxon>
        <taxon>Streptophyta</taxon>
        <taxon>Embryophyta</taxon>
        <taxon>Tracheophyta</taxon>
        <taxon>Spermatophyta</taxon>
        <taxon>Magnoliopsida</taxon>
        <taxon>eudicotyledons</taxon>
        <taxon>Gunneridae</taxon>
        <taxon>Pentapetalae</taxon>
        <taxon>rosids</taxon>
        <taxon>fabids</taxon>
        <taxon>Cucurbitales</taxon>
        <taxon>Cucurbitaceae</taxon>
        <taxon>Benincaseae</taxon>
        <taxon>Cucumis</taxon>
    </lineage>
</organism>
<evidence type="ECO:0000313" key="2">
    <source>
        <dbReference type="EMBL" id="TYK19550.1"/>
    </source>
</evidence>
<dbReference type="Proteomes" id="UP000321393">
    <property type="component" value="Unassembled WGS sequence"/>
</dbReference>
<name>A0A5D3D7W4_CUCMM</name>
<accession>A0A5D3D7W4</accession>
<proteinExistence type="predicted"/>
<dbReference type="EMBL" id="SSTD01006863">
    <property type="protein sequence ID" value="TYK19550.1"/>
    <property type="molecule type" value="Genomic_DNA"/>
</dbReference>
<reference evidence="3 4" key="1">
    <citation type="submission" date="2019-08" db="EMBL/GenBank/DDBJ databases">
        <title>Draft genome sequences of two oriental melons (Cucumis melo L. var makuwa).</title>
        <authorList>
            <person name="Kwon S.-Y."/>
        </authorList>
    </citation>
    <scope>NUCLEOTIDE SEQUENCE [LARGE SCALE GENOMIC DNA]</scope>
    <source>
        <strain evidence="4">cv. Chang Bougi</strain>
        <strain evidence="3">cv. SW 3</strain>
        <tissue evidence="2">Leaf</tissue>
    </source>
</reference>
<protein>
    <recommendedName>
        <fullName evidence="5">DUF4216 domain-containing protein</fullName>
    </recommendedName>
</protein>
<dbReference type="Proteomes" id="UP000321947">
    <property type="component" value="Unassembled WGS sequence"/>
</dbReference>
<evidence type="ECO:0000313" key="3">
    <source>
        <dbReference type="Proteomes" id="UP000321393"/>
    </source>
</evidence>
<dbReference type="AlphaFoldDB" id="A0A5D3D7W4"/>
<evidence type="ECO:0000313" key="4">
    <source>
        <dbReference type="Proteomes" id="UP000321947"/>
    </source>
</evidence>
<evidence type="ECO:0008006" key="5">
    <source>
        <dbReference type="Google" id="ProtNLM"/>
    </source>
</evidence>
<comment type="caution">
    <text evidence="2">The sequence shown here is derived from an EMBL/GenBank/DDBJ whole genome shotgun (WGS) entry which is preliminary data.</text>
</comment>